<dbReference type="Pfam" id="PF00078">
    <property type="entry name" value="RVT_1"/>
    <property type="match status" value="1"/>
</dbReference>
<feature type="domain" description="Reverse transcriptase zinc-binding" evidence="2">
    <location>
        <begin position="787"/>
        <end position="852"/>
    </location>
</feature>
<dbReference type="Gene3D" id="3.60.10.10">
    <property type="entry name" value="Endonuclease/exonuclease/phosphatase"/>
    <property type="match status" value="1"/>
</dbReference>
<evidence type="ECO:0008006" key="4">
    <source>
        <dbReference type="Google" id="ProtNLM"/>
    </source>
</evidence>
<proteinExistence type="predicted"/>
<evidence type="ECO:0000259" key="2">
    <source>
        <dbReference type="Pfam" id="PF13966"/>
    </source>
</evidence>
<accession>A0A2N9INK5</accession>
<reference evidence="3" key="1">
    <citation type="submission" date="2018-02" db="EMBL/GenBank/DDBJ databases">
        <authorList>
            <person name="Cohen D.B."/>
            <person name="Kent A.D."/>
        </authorList>
    </citation>
    <scope>NUCLEOTIDE SEQUENCE</scope>
</reference>
<feature type="domain" description="Reverse transcriptase" evidence="1">
    <location>
        <begin position="438"/>
        <end position="557"/>
    </location>
</feature>
<dbReference type="EMBL" id="OIVN01006128">
    <property type="protein sequence ID" value="SPD25709.1"/>
    <property type="molecule type" value="Genomic_DNA"/>
</dbReference>
<organism evidence="3">
    <name type="scientific">Fagus sylvatica</name>
    <name type="common">Beechnut</name>
    <dbReference type="NCBI Taxonomy" id="28930"/>
    <lineage>
        <taxon>Eukaryota</taxon>
        <taxon>Viridiplantae</taxon>
        <taxon>Streptophyta</taxon>
        <taxon>Embryophyta</taxon>
        <taxon>Tracheophyta</taxon>
        <taxon>Spermatophyta</taxon>
        <taxon>Magnoliopsida</taxon>
        <taxon>eudicotyledons</taxon>
        <taxon>Gunneridae</taxon>
        <taxon>Pentapetalae</taxon>
        <taxon>rosids</taxon>
        <taxon>fabids</taxon>
        <taxon>Fagales</taxon>
        <taxon>Fagaceae</taxon>
        <taxon>Fagus</taxon>
    </lineage>
</organism>
<dbReference type="CDD" id="cd01650">
    <property type="entry name" value="RT_nLTR_like"/>
    <property type="match status" value="1"/>
</dbReference>
<dbReference type="InterPro" id="IPR000477">
    <property type="entry name" value="RT_dom"/>
</dbReference>
<gene>
    <name evidence="3" type="ORF">FSB_LOCUS53591</name>
</gene>
<dbReference type="InterPro" id="IPR036691">
    <property type="entry name" value="Endo/exonu/phosph_ase_sf"/>
</dbReference>
<dbReference type="PANTHER" id="PTHR33116:SF78">
    <property type="entry name" value="OS12G0587133 PROTEIN"/>
    <property type="match status" value="1"/>
</dbReference>
<protein>
    <recommendedName>
        <fullName evidence="4">Reverse transcriptase domain-containing protein</fullName>
    </recommendedName>
</protein>
<name>A0A2N9INK5_FAGSY</name>
<dbReference type="AlphaFoldDB" id="A0A2N9INK5"/>
<dbReference type="PANTHER" id="PTHR33116">
    <property type="entry name" value="REVERSE TRANSCRIPTASE ZINC-BINDING DOMAIN-CONTAINING PROTEIN-RELATED-RELATED"/>
    <property type="match status" value="1"/>
</dbReference>
<evidence type="ECO:0000259" key="1">
    <source>
        <dbReference type="Pfam" id="PF00078"/>
    </source>
</evidence>
<evidence type="ECO:0000313" key="3">
    <source>
        <dbReference type="EMBL" id="SPD25709.1"/>
    </source>
</evidence>
<dbReference type="Pfam" id="PF13966">
    <property type="entry name" value="zf-RVT"/>
    <property type="match status" value="1"/>
</dbReference>
<dbReference type="InterPro" id="IPR026960">
    <property type="entry name" value="RVT-Znf"/>
</dbReference>
<dbReference type="SUPFAM" id="SSF56219">
    <property type="entry name" value="DNase I-like"/>
    <property type="match status" value="1"/>
</dbReference>
<sequence length="913" mass="105514">MLANPSTSATTIFKTPYYAHFPHSKLSLTPNCPRLIRKKSRFRSLSHIFLPTKQSKKFLGIRALEQPELSDSVATDAVHFSPQPFSVKIPVGDRHETKLDFIDRRVVCSLWGIHHVDWLYLGSEGASGGILFLWDRRVVERIDSAVGHYISCKFRNVLDQKDWAFFGVYGPNINRERNVMWEELAGVASWWGVPWIVGGDFNAVRFPLERLGAMHFTPTMRGFSEFISSCGLRDMPLEGGQRPFRFENMWLKADGFKEWVKEWWDSYIFYGTPGYIMACKLKALKVDLKKWNKEVFGNVGVKRKNLMSELIELDALADIRHLKDVESQKKAQIVVDLECTSLFEEISWRKKSRALWLREGDKSTKFFHRLANSNRWRRSHRPLLDGLDFSMISEADALWLERPFGERKWLLDVMAVLNYFHGLCSFEKSLNATFVSLIPKKTDALEVKDFRPISLVGGTYKILAKLLANWLKVVLPKIISSSQNAFVQGRQILDSVLIASECLDSCLKHGGPGVLCKLDVEKAYDHVNWKFLIYMLQRCGFPRVKAEGPLISSLVCHCDGSFEPFVRSGCLKINLSKSEIVPVGDVPHIEDLMQILGCKQSAFPLQYLGLPLGATFKDIGIWNLVLERVEKRLASWKRLYLSKGARVANRLEKLQRDFLWCGMEEKPKFHLWLWRYGSEREALWRLVVNTKYGSLWGGWCSKSGQGPYGVSVWKFINKGWDSFYPLCSFEVGDGQKVKFWHDCWCGEMALKGAFPELFVLSRDKDAFVADLMSFPNGLLHWDLHFVRNIIWKAKVPSRIAFFSWTAALGKLLTIDNLRKRQLIIVDWCCLCKQSGESVDHLLLHCSMARELWSLVFGLFGVDWVMLGKVLHLWAGWEIRFGDQRNMVVWWMIPHCVMWCIWRERNARHFEDCE</sequence>